<dbReference type="Gene3D" id="2.40.30.10">
    <property type="entry name" value="Translation factors"/>
    <property type="match status" value="1"/>
</dbReference>
<dbReference type="EMBL" id="LCRM01000002">
    <property type="protein sequence ID" value="KKW37145.1"/>
    <property type="molecule type" value="Genomic_DNA"/>
</dbReference>
<evidence type="ECO:0000256" key="4">
    <source>
        <dbReference type="ARBA" id="ARBA00022980"/>
    </source>
</evidence>
<evidence type="ECO:0000313" key="10">
    <source>
        <dbReference type="Proteomes" id="UP000034290"/>
    </source>
</evidence>
<name>A0A0G1Y1Z2_9BACT</name>
<dbReference type="AlphaFoldDB" id="A0A0G1Y1Z2"/>
<keyword evidence="3 7" id="KW-0694">RNA-binding</keyword>
<comment type="function">
    <text evidence="7">One of the primary rRNA binding proteins, it binds directly near the 3'-end of the 23S rRNA, where it nucleates assembly of the 50S subunit.</text>
</comment>
<dbReference type="GO" id="GO:0003735">
    <property type="term" value="F:structural constituent of ribosome"/>
    <property type="evidence" value="ECO:0007669"/>
    <property type="project" value="UniProtKB-UniRule"/>
</dbReference>
<evidence type="ECO:0000256" key="7">
    <source>
        <dbReference type="HAMAP-Rule" id="MF_01325"/>
    </source>
</evidence>
<organism evidence="9 10">
    <name type="scientific">Candidatus Giovannonibacteria bacterium GW2011_GWA2_53_7</name>
    <dbReference type="NCBI Taxonomy" id="1618650"/>
    <lineage>
        <taxon>Bacteria</taxon>
        <taxon>Candidatus Giovannoniibacteriota</taxon>
    </lineage>
</organism>
<dbReference type="Gene3D" id="3.30.160.810">
    <property type="match status" value="1"/>
</dbReference>
<dbReference type="GO" id="GO:0006412">
    <property type="term" value="P:translation"/>
    <property type="evidence" value="ECO:0007669"/>
    <property type="project" value="UniProtKB-UniRule"/>
</dbReference>
<dbReference type="PATRIC" id="fig|1618650.3.peg.18"/>
<dbReference type="InterPro" id="IPR009000">
    <property type="entry name" value="Transl_B-barrel_sf"/>
</dbReference>
<evidence type="ECO:0000256" key="2">
    <source>
        <dbReference type="ARBA" id="ARBA00022730"/>
    </source>
</evidence>
<dbReference type="FunFam" id="2.40.30.10:FF:000004">
    <property type="entry name" value="50S ribosomal protein L3"/>
    <property type="match status" value="1"/>
</dbReference>
<gene>
    <name evidence="7" type="primary">rplC</name>
    <name evidence="9" type="ORF">UY81_C0002G0003</name>
</gene>
<dbReference type="InterPro" id="IPR000597">
    <property type="entry name" value="Ribosomal_uL3"/>
</dbReference>
<dbReference type="InterPro" id="IPR019927">
    <property type="entry name" value="Ribosomal_uL3_bac/org-type"/>
</dbReference>
<accession>A0A0G1Y1Z2</accession>
<comment type="caution">
    <text evidence="9">The sequence shown here is derived from an EMBL/GenBank/DDBJ whole genome shotgun (WGS) entry which is preliminary data.</text>
</comment>
<keyword evidence="4 7" id="KW-0689">Ribosomal protein</keyword>
<keyword evidence="5 7" id="KW-0687">Ribonucleoprotein</keyword>
<dbReference type="NCBIfam" id="TIGR03625">
    <property type="entry name" value="L3_bact"/>
    <property type="match status" value="1"/>
</dbReference>
<comment type="subunit">
    <text evidence="7">Part of the 50S ribosomal subunit. Forms a cluster with proteins L14 and L19.</text>
</comment>
<dbReference type="SUPFAM" id="SSF50447">
    <property type="entry name" value="Translation proteins"/>
    <property type="match status" value="1"/>
</dbReference>
<proteinExistence type="inferred from homology"/>
<dbReference type="HAMAP" id="MF_01325_B">
    <property type="entry name" value="Ribosomal_uL3_B"/>
    <property type="match status" value="1"/>
</dbReference>
<dbReference type="PANTHER" id="PTHR11229">
    <property type="entry name" value="50S RIBOSOMAL PROTEIN L3"/>
    <property type="match status" value="1"/>
</dbReference>
<dbReference type="GO" id="GO:0022625">
    <property type="term" value="C:cytosolic large ribosomal subunit"/>
    <property type="evidence" value="ECO:0007669"/>
    <property type="project" value="TreeGrafter"/>
</dbReference>
<evidence type="ECO:0000256" key="8">
    <source>
        <dbReference type="SAM" id="MobiDB-lite"/>
    </source>
</evidence>
<sequence length="204" mass="21987">MKFILATKEEMTQYFSPDGKCVAATLLSAGPVTVTDVKTKERDGYDAVQFGYGTRLPKRINKPQQGALKELGSFRWLREFRPKEGVVTEVKRGDKIAADVFAAGDEITASGTSKGKGFQGVVKRHGFHGGPRSHGQKHSEREPGSIGATGPQRVMKGTRMAGRMGGDRVTVKNLRVLAVDTANNLILVSGAIPGRRGTLIELHG</sequence>
<reference evidence="9 10" key="1">
    <citation type="journal article" date="2015" name="Nature">
        <title>rRNA introns, odd ribosomes, and small enigmatic genomes across a large radiation of phyla.</title>
        <authorList>
            <person name="Brown C.T."/>
            <person name="Hug L.A."/>
            <person name="Thomas B.C."/>
            <person name="Sharon I."/>
            <person name="Castelle C.J."/>
            <person name="Singh A."/>
            <person name="Wilkins M.J."/>
            <person name="Williams K.H."/>
            <person name="Banfield J.F."/>
        </authorList>
    </citation>
    <scope>NUCLEOTIDE SEQUENCE [LARGE SCALE GENOMIC DNA]</scope>
</reference>
<feature type="region of interest" description="Disordered" evidence="8">
    <location>
        <begin position="124"/>
        <end position="153"/>
    </location>
</feature>
<evidence type="ECO:0000256" key="6">
    <source>
        <dbReference type="ARBA" id="ARBA00035243"/>
    </source>
</evidence>
<evidence type="ECO:0000313" key="9">
    <source>
        <dbReference type="EMBL" id="KKW37145.1"/>
    </source>
</evidence>
<comment type="similarity">
    <text evidence="1 7">Belongs to the universal ribosomal protein uL3 family.</text>
</comment>
<keyword evidence="2 7" id="KW-0699">rRNA-binding</keyword>
<protein>
    <recommendedName>
        <fullName evidence="6 7">Large ribosomal subunit protein uL3</fullName>
    </recommendedName>
</protein>
<dbReference type="PANTHER" id="PTHR11229:SF16">
    <property type="entry name" value="LARGE RIBOSOMAL SUBUNIT PROTEIN UL3C"/>
    <property type="match status" value="1"/>
</dbReference>
<dbReference type="Pfam" id="PF00297">
    <property type="entry name" value="Ribosomal_L3"/>
    <property type="match status" value="1"/>
</dbReference>
<evidence type="ECO:0000256" key="1">
    <source>
        <dbReference type="ARBA" id="ARBA00006540"/>
    </source>
</evidence>
<evidence type="ECO:0000256" key="3">
    <source>
        <dbReference type="ARBA" id="ARBA00022884"/>
    </source>
</evidence>
<evidence type="ECO:0000256" key="5">
    <source>
        <dbReference type="ARBA" id="ARBA00023274"/>
    </source>
</evidence>
<dbReference type="Proteomes" id="UP000034290">
    <property type="component" value="Unassembled WGS sequence"/>
</dbReference>
<dbReference type="GO" id="GO:0019843">
    <property type="term" value="F:rRNA binding"/>
    <property type="evidence" value="ECO:0007669"/>
    <property type="project" value="UniProtKB-UniRule"/>
</dbReference>